<feature type="domain" description="Ribose-phosphate pyrophosphokinase N-terminal" evidence="12">
    <location>
        <begin position="64"/>
        <end position="169"/>
    </location>
</feature>
<evidence type="ECO:0000256" key="3">
    <source>
        <dbReference type="ARBA" id="ARBA00013247"/>
    </source>
</evidence>
<dbReference type="EMBL" id="QUSZ01004517">
    <property type="protein sequence ID" value="RHY13890.1"/>
    <property type="molecule type" value="Genomic_DNA"/>
</dbReference>
<keyword evidence="6" id="KW-0545">Nucleotide biosynthesis</keyword>
<dbReference type="PANTHER" id="PTHR10210:SF32">
    <property type="entry name" value="RIBOSE-PHOSPHATE PYROPHOSPHOKINASE 2"/>
    <property type="match status" value="1"/>
</dbReference>
<evidence type="ECO:0000313" key="17">
    <source>
        <dbReference type="EMBL" id="RHY79910.1"/>
    </source>
</evidence>
<evidence type="ECO:0000313" key="21">
    <source>
        <dbReference type="Proteomes" id="UP000266239"/>
    </source>
</evidence>
<evidence type="ECO:0000256" key="10">
    <source>
        <dbReference type="ARBA" id="ARBA00022842"/>
    </source>
</evidence>
<evidence type="ECO:0000313" key="13">
    <source>
        <dbReference type="EMBL" id="RHY08232.1"/>
    </source>
</evidence>
<evidence type="ECO:0000259" key="12">
    <source>
        <dbReference type="Pfam" id="PF13793"/>
    </source>
</evidence>
<evidence type="ECO:0000256" key="4">
    <source>
        <dbReference type="ARBA" id="ARBA00022679"/>
    </source>
</evidence>
<dbReference type="GO" id="GO:0016301">
    <property type="term" value="F:kinase activity"/>
    <property type="evidence" value="ECO:0007669"/>
    <property type="project" value="UniProtKB-KW"/>
</dbReference>
<gene>
    <name evidence="13" type="ORF">DYB25_005327</name>
    <name evidence="18" type="ORF">DYB26_013049</name>
    <name evidence="17" type="ORF">DYB30_003960</name>
    <name evidence="16" type="ORF">DYB34_004622</name>
    <name evidence="14" type="ORF">DYB36_005243</name>
    <name evidence="15" type="ORF">DYB38_003745</name>
</gene>
<evidence type="ECO:0000313" key="15">
    <source>
        <dbReference type="EMBL" id="RHY64682.1"/>
    </source>
</evidence>
<accession>A0A397DG38</accession>
<dbReference type="PANTHER" id="PTHR10210">
    <property type="entry name" value="RIBOSE-PHOSPHATE DIPHOSPHOKINASE FAMILY MEMBER"/>
    <property type="match status" value="1"/>
</dbReference>
<evidence type="ECO:0000313" key="19">
    <source>
        <dbReference type="Proteomes" id="UP000265427"/>
    </source>
</evidence>
<dbReference type="GO" id="GO:0002189">
    <property type="term" value="C:ribose phosphate diphosphokinase complex"/>
    <property type="evidence" value="ECO:0007669"/>
    <property type="project" value="TreeGrafter"/>
</dbReference>
<name>A0A397DG38_APHAT</name>
<protein>
    <recommendedName>
        <fullName evidence="3">ribose-phosphate diphosphokinase</fullName>
        <ecNumber evidence="3">2.7.6.1</ecNumber>
    </recommendedName>
</protein>
<reference evidence="19 20" key="1">
    <citation type="submission" date="2018-08" db="EMBL/GenBank/DDBJ databases">
        <title>Aphanomyces genome sequencing and annotation.</title>
        <authorList>
            <person name="Minardi D."/>
            <person name="Oidtmann B."/>
            <person name="Van Der Giezen M."/>
            <person name="Studholme D.J."/>
        </authorList>
    </citation>
    <scope>NUCLEOTIDE SEQUENCE [LARGE SCALE GENOMIC DNA]</scope>
    <source>
        <strain evidence="17 22">D2</strain>
        <strain evidence="18 24">FDL457</strain>
        <strain evidence="14 19">Kv</strain>
        <strain evidence="15 20">SA</strain>
        <strain evidence="16 23">Si</strain>
        <strain evidence="13 21">Yx</strain>
    </source>
</reference>
<keyword evidence="7" id="KW-0547">Nucleotide-binding</keyword>
<evidence type="ECO:0000313" key="16">
    <source>
        <dbReference type="EMBL" id="RHY70340.1"/>
    </source>
</evidence>
<keyword evidence="4" id="KW-0808">Transferase</keyword>
<evidence type="ECO:0000313" key="23">
    <source>
        <dbReference type="Proteomes" id="UP000283543"/>
    </source>
</evidence>
<dbReference type="PROSITE" id="PS51257">
    <property type="entry name" value="PROKAR_LIPOPROTEIN"/>
    <property type="match status" value="1"/>
</dbReference>
<dbReference type="Pfam" id="PF14572">
    <property type="entry name" value="Pribosyl_synth"/>
    <property type="match status" value="1"/>
</dbReference>
<keyword evidence="9" id="KW-0067">ATP-binding</keyword>
<dbReference type="FunFam" id="3.40.50.2020:FF:000007">
    <property type="entry name" value="Ribose-phosphate pyrophosphokinase"/>
    <property type="match status" value="1"/>
</dbReference>
<dbReference type="EMBL" id="QUTD01000218">
    <property type="protein sequence ID" value="RHY79910.1"/>
    <property type="molecule type" value="Genomic_DNA"/>
</dbReference>
<dbReference type="InterPro" id="IPR029099">
    <property type="entry name" value="Pribosyltran_N"/>
</dbReference>
<keyword evidence="5" id="KW-0479">Metal-binding</keyword>
<dbReference type="InterPro" id="IPR029057">
    <property type="entry name" value="PRTase-like"/>
</dbReference>
<dbReference type="GO" id="GO:0005737">
    <property type="term" value="C:cytoplasm"/>
    <property type="evidence" value="ECO:0007669"/>
    <property type="project" value="TreeGrafter"/>
</dbReference>
<sequence length="394" mass="42745">MFLRQLGRSKAIAAASLGLACGMAASSPASYSKDSLTTKRWHFYKGKMHPNIGNTVKLFKCDDTPIADEIAEYLGIKLSDMSVSRFADGETSIQVNENVRGQRVYIVSSTITVDRIMELLLSIAAMRRASAKTIVAVIPFYGYARQDMVSKGRGPISAADLARMLEEMGVDHVVTVDLHSSQIEGFFKPEVPVDNLNAAPVGSVFFSEQNIKHPCVVAPHASAVRRSLLFRDTLQRTYDTPLPMAIVVKKHILDRSTPGELVGDVEGKDCIVVDNLVDTGTSWCRMMMRDGRDDRVALGSTMIEVAKLLKSHGAATVSAFCVHGRFSSNAIDALNECKELDLIVTTDTIPCPSNVEAQKTSKIVTLSVAPFLAEAISCIHAKGSMSQKFALSAS</sequence>
<evidence type="ECO:0000313" key="20">
    <source>
        <dbReference type="Proteomes" id="UP000265716"/>
    </source>
</evidence>
<dbReference type="InterPro" id="IPR000836">
    <property type="entry name" value="PRTase_dom"/>
</dbReference>
<comment type="pathway">
    <text evidence="1">Metabolic intermediate biosynthesis; 5-phospho-alpha-D-ribose 1-diphosphate biosynthesis; 5-phospho-alpha-D-ribose 1-diphosphate from D-ribose 5-phosphate (route I): step 1/1.</text>
</comment>
<evidence type="ECO:0000313" key="18">
    <source>
        <dbReference type="EMBL" id="RHZ02141.1"/>
    </source>
</evidence>
<dbReference type="GO" id="GO:0005524">
    <property type="term" value="F:ATP binding"/>
    <property type="evidence" value="ECO:0007669"/>
    <property type="project" value="UniProtKB-KW"/>
</dbReference>
<dbReference type="NCBIfam" id="TIGR01251">
    <property type="entry name" value="ribP_PPkin"/>
    <property type="match status" value="1"/>
</dbReference>
<comment type="catalytic activity">
    <reaction evidence="11">
        <text>D-ribose 5-phosphate + ATP = 5-phospho-alpha-D-ribose 1-diphosphate + AMP + H(+)</text>
        <dbReference type="Rhea" id="RHEA:15609"/>
        <dbReference type="ChEBI" id="CHEBI:15378"/>
        <dbReference type="ChEBI" id="CHEBI:30616"/>
        <dbReference type="ChEBI" id="CHEBI:58017"/>
        <dbReference type="ChEBI" id="CHEBI:78346"/>
        <dbReference type="ChEBI" id="CHEBI:456215"/>
        <dbReference type="EC" id="2.7.6.1"/>
    </reaction>
</comment>
<evidence type="ECO:0000256" key="9">
    <source>
        <dbReference type="ARBA" id="ARBA00022840"/>
    </source>
</evidence>
<evidence type="ECO:0000256" key="7">
    <source>
        <dbReference type="ARBA" id="ARBA00022741"/>
    </source>
</evidence>
<evidence type="ECO:0000313" key="22">
    <source>
        <dbReference type="Proteomes" id="UP000266643"/>
    </source>
</evidence>
<dbReference type="EMBL" id="QUTF01018423">
    <property type="protein sequence ID" value="RHZ02141.1"/>
    <property type="molecule type" value="Genomic_DNA"/>
</dbReference>
<dbReference type="SUPFAM" id="SSF53271">
    <property type="entry name" value="PRTase-like"/>
    <property type="match status" value="2"/>
</dbReference>
<evidence type="ECO:0000256" key="11">
    <source>
        <dbReference type="ARBA" id="ARBA00049535"/>
    </source>
</evidence>
<evidence type="ECO:0000256" key="6">
    <source>
        <dbReference type="ARBA" id="ARBA00022727"/>
    </source>
</evidence>
<dbReference type="EMBL" id="QUTC01004433">
    <property type="protein sequence ID" value="RHY64682.1"/>
    <property type="molecule type" value="Genomic_DNA"/>
</dbReference>
<proteinExistence type="inferred from homology"/>
<dbReference type="Proteomes" id="UP000265427">
    <property type="component" value="Unassembled WGS sequence"/>
</dbReference>
<dbReference type="Proteomes" id="UP000266643">
    <property type="component" value="Unassembled WGS sequence"/>
</dbReference>
<dbReference type="EMBL" id="QUTB01002976">
    <property type="protein sequence ID" value="RHY70340.1"/>
    <property type="molecule type" value="Genomic_DNA"/>
</dbReference>
<evidence type="ECO:0000256" key="2">
    <source>
        <dbReference type="ARBA" id="ARBA00006478"/>
    </source>
</evidence>
<evidence type="ECO:0000256" key="1">
    <source>
        <dbReference type="ARBA" id="ARBA00004996"/>
    </source>
</evidence>
<dbReference type="EMBL" id="QUTA01007141">
    <property type="protein sequence ID" value="RHY08232.1"/>
    <property type="molecule type" value="Genomic_DNA"/>
</dbReference>
<dbReference type="GO" id="GO:0004749">
    <property type="term" value="F:ribose phosphate diphosphokinase activity"/>
    <property type="evidence" value="ECO:0007669"/>
    <property type="project" value="UniProtKB-EC"/>
</dbReference>
<dbReference type="Pfam" id="PF13793">
    <property type="entry name" value="Pribosyltran_N"/>
    <property type="match status" value="1"/>
</dbReference>
<organism evidence="15 20">
    <name type="scientific">Aphanomyces astaci</name>
    <name type="common">Crayfish plague agent</name>
    <dbReference type="NCBI Taxonomy" id="112090"/>
    <lineage>
        <taxon>Eukaryota</taxon>
        <taxon>Sar</taxon>
        <taxon>Stramenopiles</taxon>
        <taxon>Oomycota</taxon>
        <taxon>Saprolegniomycetes</taxon>
        <taxon>Saprolegniales</taxon>
        <taxon>Verrucalvaceae</taxon>
        <taxon>Aphanomyces</taxon>
    </lineage>
</organism>
<dbReference type="Proteomes" id="UP000266239">
    <property type="component" value="Unassembled WGS sequence"/>
</dbReference>
<evidence type="ECO:0000256" key="8">
    <source>
        <dbReference type="ARBA" id="ARBA00022777"/>
    </source>
</evidence>
<dbReference type="Proteomes" id="UP000286510">
    <property type="component" value="Unassembled WGS sequence"/>
</dbReference>
<evidence type="ECO:0000313" key="24">
    <source>
        <dbReference type="Proteomes" id="UP000286510"/>
    </source>
</evidence>
<dbReference type="Gene3D" id="3.40.50.2020">
    <property type="match status" value="3"/>
</dbReference>
<dbReference type="GO" id="GO:0006164">
    <property type="term" value="P:purine nucleotide biosynthetic process"/>
    <property type="evidence" value="ECO:0007669"/>
    <property type="project" value="TreeGrafter"/>
</dbReference>
<dbReference type="InterPro" id="IPR005946">
    <property type="entry name" value="Rib-P_diPkinase"/>
</dbReference>
<dbReference type="VEuPathDB" id="FungiDB:H257_06408"/>
<dbReference type="GO" id="GO:0000287">
    <property type="term" value="F:magnesium ion binding"/>
    <property type="evidence" value="ECO:0007669"/>
    <property type="project" value="InterPro"/>
</dbReference>
<comment type="similarity">
    <text evidence="2">Belongs to the ribose-phosphate pyrophosphokinase family.</text>
</comment>
<dbReference type="CDD" id="cd06223">
    <property type="entry name" value="PRTases_typeI"/>
    <property type="match status" value="1"/>
</dbReference>
<dbReference type="EC" id="2.7.6.1" evidence="3"/>
<keyword evidence="10" id="KW-0460">Magnesium</keyword>
<dbReference type="GO" id="GO:0006015">
    <property type="term" value="P:5-phosphoribose 1-diphosphate biosynthetic process"/>
    <property type="evidence" value="ECO:0007669"/>
    <property type="project" value="TreeGrafter"/>
</dbReference>
<keyword evidence="8" id="KW-0418">Kinase</keyword>
<evidence type="ECO:0000313" key="14">
    <source>
        <dbReference type="EMBL" id="RHY13890.1"/>
    </source>
</evidence>
<comment type="caution">
    <text evidence="15">The sequence shown here is derived from an EMBL/GenBank/DDBJ whole genome shotgun (WGS) entry which is preliminary data.</text>
</comment>
<evidence type="ECO:0000256" key="5">
    <source>
        <dbReference type="ARBA" id="ARBA00022723"/>
    </source>
</evidence>
<dbReference type="AlphaFoldDB" id="A0A397DG38"/>
<dbReference type="Proteomes" id="UP000283543">
    <property type="component" value="Unassembled WGS sequence"/>
</dbReference>
<dbReference type="SMART" id="SM01400">
    <property type="entry name" value="Pribosyltran_N"/>
    <property type="match status" value="1"/>
</dbReference>
<dbReference type="Proteomes" id="UP000265716">
    <property type="component" value="Unassembled WGS sequence"/>
</dbReference>